<dbReference type="InterPro" id="IPR016155">
    <property type="entry name" value="Mopterin_synth/thiamin_S_b"/>
</dbReference>
<evidence type="ECO:0000313" key="2">
    <source>
        <dbReference type="Proteomes" id="UP000606115"/>
    </source>
</evidence>
<dbReference type="InterPro" id="IPR012675">
    <property type="entry name" value="Beta-grasp_dom_sf"/>
</dbReference>
<dbReference type="GeneID" id="303305460"/>
<dbReference type="Proteomes" id="UP000606115">
    <property type="component" value="Unassembled WGS sequence"/>
</dbReference>
<organism evidence="1 2">
    <name type="scientific">Glutamicibacter ardleyensis</name>
    <dbReference type="NCBI Taxonomy" id="225894"/>
    <lineage>
        <taxon>Bacteria</taxon>
        <taxon>Bacillati</taxon>
        <taxon>Actinomycetota</taxon>
        <taxon>Actinomycetes</taxon>
        <taxon>Micrococcales</taxon>
        <taxon>Micrococcaceae</taxon>
        <taxon>Glutamicibacter</taxon>
    </lineage>
</organism>
<reference evidence="2" key="1">
    <citation type="journal article" date="2019" name="Int. J. Syst. Evol. Microbiol.">
        <title>The Global Catalogue of Microorganisms (GCM) 10K type strain sequencing project: providing services to taxonomists for standard genome sequencing and annotation.</title>
        <authorList>
            <consortium name="The Broad Institute Genomics Platform"/>
            <consortium name="The Broad Institute Genome Sequencing Center for Infectious Disease"/>
            <person name="Wu L."/>
            <person name="Ma J."/>
        </authorList>
    </citation>
    <scope>NUCLEOTIDE SEQUENCE [LARGE SCALE GENOMIC DNA]</scope>
    <source>
        <strain evidence="2">CGMCC 1.3685</strain>
    </source>
</reference>
<sequence>MQQIELFLNSTPTTMPANSTVRELIATHTGKRITDEGRASDGSRLGIAVAVDSAVVPRSGWNDFSLQPGQRVELVTAAQGG</sequence>
<dbReference type="NCBIfam" id="TIGR01683">
    <property type="entry name" value="thiS"/>
    <property type="match status" value="1"/>
</dbReference>
<dbReference type="EMBL" id="BMKX01000009">
    <property type="protein sequence ID" value="GGJ70167.1"/>
    <property type="molecule type" value="Genomic_DNA"/>
</dbReference>
<accession>A0ABQ2DSD3</accession>
<dbReference type="CDD" id="cd00565">
    <property type="entry name" value="Ubl_ThiS"/>
    <property type="match status" value="1"/>
</dbReference>
<protein>
    <submittedName>
        <fullName evidence="1">Thiamine biosynthesis protein ThiS</fullName>
    </submittedName>
</protein>
<dbReference type="Gene3D" id="3.10.20.30">
    <property type="match status" value="1"/>
</dbReference>
<dbReference type="SUPFAM" id="SSF54285">
    <property type="entry name" value="MoaD/ThiS"/>
    <property type="match status" value="1"/>
</dbReference>
<dbReference type="Pfam" id="PF02597">
    <property type="entry name" value="ThiS"/>
    <property type="match status" value="1"/>
</dbReference>
<gene>
    <name evidence="1" type="ORF">GCM10007173_31250</name>
</gene>
<proteinExistence type="predicted"/>
<dbReference type="RefSeq" id="WP_096255946.1">
    <property type="nucleotide sequence ID" value="NZ_BMKX01000009.1"/>
</dbReference>
<comment type="caution">
    <text evidence="1">The sequence shown here is derived from an EMBL/GenBank/DDBJ whole genome shotgun (WGS) entry which is preliminary data.</text>
</comment>
<evidence type="ECO:0000313" key="1">
    <source>
        <dbReference type="EMBL" id="GGJ70167.1"/>
    </source>
</evidence>
<dbReference type="InterPro" id="IPR010035">
    <property type="entry name" value="Thi_S"/>
</dbReference>
<dbReference type="InterPro" id="IPR003749">
    <property type="entry name" value="ThiS/MoaD-like"/>
</dbReference>
<name>A0ABQ2DSD3_9MICC</name>
<keyword evidence="2" id="KW-1185">Reference proteome</keyword>